<sequence>MFQNPYAALPPTLRVADIVAEPLVIHRIGTREERREIAGDALTAVRLDSRYLTRYPHQLSGGERQRVAFARALVTRPGLVLADEPTRMLDAALRRDMVDLIRDLADSTGVAILHITHDLALVERACQRVVVMQQGRVVEHGRTAELLHSPQHPYTAALIAAAQRA</sequence>
<gene>
    <name evidence="5" type="primary">gsiA_3</name>
    <name evidence="5" type="ORF">NCTC10485_04655</name>
</gene>
<dbReference type="EMBL" id="LR134355">
    <property type="protein sequence ID" value="VEG50337.1"/>
    <property type="molecule type" value="Genomic_DNA"/>
</dbReference>
<keyword evidence="6" id="KW-1185">Reference proteome</keyword>
<dbReference type="PANTHER" id="PTHR43776">
    <property type="entry name" value="TRANSPORT ATP-BINDING PROTEIN"/>
    <property type="match status" value="1"/>
</dbReference>
<dbReference type="SUPFAM" id="SSF52540">
    <property type="entry name" value="P-loop containing nucleoside triphosphate hydrolases"/>
    <property type="match status" value="1"/>
</dbReference>
<dbReference type="PROSITE" id="PS50893">
    <property type="entry name" value="ABC_TRANSPORTER_2"/>
    <property type="match status" value="1"/>
</dbReference>
<dbReference type="PROSITE" id="PS00211">
    <property type="entry name" value="ABC_TRANSPORTER_1"/>
    <property type="match status" value="1"/>
</dbReference>
<dbReference type="PANTHER" id="PTHR43776:SF8">
    <property type="entry name" value="ABC TRANSPORTER, ATP-BINDING PROTEIN"/>
    <property type="match status" value="1"/>
</dbReference>
<evidence type="ECO:0000259" key="4">
    <source>
        <dbReference type="PROSITE" id="PS50893"/>
    </source>
</evidence>
<keyword evidence="5" id="KW-0378">Hydrolase</keyword>
<evidence type="ECO:0000256" key="2">
    <source>
        <dbReference type="ARBA" id="ARBA00022741"/>
    </source>
</evidence>
<evidence type="ECO:0000256" key="3">
    <source>
        <dbReference type="ARBA" id="ARBA00022840"/>
    </source>
</evidence>
<evidence type="ECO:0000256" key="1">
    <source>
        <dbReference type="ARBA" id="ARBA00022448"/>
    </source>
</evidence>
<name>A0A3S4VLF8_MYCCI</name>
<dbReference type="Proteomes" id="UP000282551">
    <property type="component" value="Chromosome"/>
</dbReference>
<dbReference type="GO" id="GO:0016887">
    <property type="term" value="F:ATP hydrolysis activity"/>
    <property type="evidence" value="ECO:0007669"/>
    <property type="project" value="InterPro"/>
</dbReference>
<feature type="domain" description="ABC transporter" evidence="4">
    <location>
        <begin position="2"/>
        <end position="159"/>
    </location>
</feature>
<reference evidence="5 6" key="1">
    <citation type="submission" date="2018-12" db="EMBL/GenBank/DDBJ databases">
        <authorList>
            <consortium name="Pathogen Informatics"/>
        </authorList>
    </citation>
    <scope>NUCLEOTIDE SEQUENCE [LARGE SCALE GENOMIC DNA]</scope>
    <source>
        <strain evidence="5 6">NCTC10485</strain>
    </source>
</reference>
<keyword evidence="3 5" id="KW-0067">ATP-binding</keyword>
<dbReference type="Gene3D" id="3.40.50.300">
    <property type="entry name" value="P-loop containing nucleotide triphosphate hydrolases"/>
    <property type="match status" value="1"/>
</dbReference>
<dbReference type="GO" id="GO:0005524">
    <property type="term" value="F:ATP binding"/>
    <property type="evidence" value="ECO:0007669"/>
    <property type="project" value="UniProtKB-KW"/>
</dbReference>
<dbReference type="InterPro" id="IPR017871">
    <property type="entry name" value="ABC_transporter-like_CS"/>
</dbReference>
<dbReference type="EC" id="3.6.3.-" evidence="5"/>
<organism evidence="5 6">
    <name type="scientific">Mycolicibacterium chitae</name>
    <name type="common">Mycobacterium chitae</name>
    <dbReference type="NCBI Taxonomy" id="1792"/>
    <lineage>
        <taxon>Bacteria</taxon>
        <taxon>Bacillati</taxon>
        <taxon>Actinomycetota</taxon>
        <taxon>Actinomycetes</taxon>
        <taxon>Mycobacteriales</taxon>
        <taxon>Mycobacteriaceae</taxon>
        <taxon>Mycolicibacterium</taxon>
    </lineage>
</organism>
<proteinExistence type="predicted"/>
<dbReference type="InterPro" id="IPR050319">
    <property type="entry name" value="ABC_transp_ATP-bind"/>
</dbReference>
<evidence type="ECO:0000313" key="5">
    <source>
        <dbReference type="EMBL" id="VEG50337.1"/>
    </source>
</evidence>
<dbReference type="AlphaFoldDB" id="A0A3S4VLF8"/>
<keyword evidence="1" id="KW-0813">Transport</keyword>
<accession>A0A3S4VLF8</accession>
<protein>
    <submittedName>
        <fullName evidence="5">ABC transporter ATP-binding protein</fullName>
        <ecNumber evidence="5">3.6.3.-</ecNumber>
    </submittedName>
</protein>
<dbReference type="Pfam" id="PF00005">
    <property type="entry name" value="ABC_tran"/>
    <property type="match status" value="1"/>
</dbReference>
<keyword evidence="2" id="KW-0547">Nucleotide-binding</keyword>
<dbReference type="InterPro" id="IPR003439">
    <property type="entry name" value="ABC_transporter-like_ATP-bd"/>
</dbReference>
<dbReference type="InterPro" id="IPR027417">
    <property type="entry name" value="P-loop_NTPase"/>
</dbReference>
<evidence type="ECO:0000313" key="6">
    <source>
        <dbReference type="Proteomes" id="UP000282551"/>
    </source>
</evidence>